<keyword evidence="3" id="KW-1185">Reference proteome</keyword>
<proteinExistence type="predicted"/>
<dbReference type="Proteomes" id="UP000003011">
    <property type="component" value="Unassembled WGS sequence"/>
</dbReference>
<gene>
    <name evidence="2" type="ORF">HMPREF9333_01424</name>
</gene>
<keyword evidence="1" id="KW-0812">Transmembrane</keyword>
<accession>G5GIN4</accession>
<dbReference type="AlphaFoldDB" id="G5GIN4"/>
<keyword evidence="1" id="KW-0472">Membrane</keyword>
<keyword evidence="1" id="KW-1133">Transmembrane helix</keyword>
<evidence type="ECO:0000313" key="2">
    <source>
        <dbReference type="EMBL" id="EHI55288.1"/>
    </source>
</evidence>
<name>G5GIN4_9FIRM</name>
<comment type="caution">
    <text evidence="2">The sequence shown here is derived from an EMBL/GenBank/DDBJ whole genome shotgun (WGS) entry which is preliminary data.</text>
</comment>
<dbReference type="HOGENOM" id="CLU_2382268_0_0_9"/>
<reference evidence="2 3" key="1">
    <citation type="submission" date="2011-08" db="EMBL/GenBank/DDBJ databases">
        <title>The Genome Sequence of Johnsonella ignava ATCC 51276.</title>
        <authorList>
            <consortium name="The Broad Institute Genome Sequencing Platform"/>
            <person name="Earl A."/>
            <person name="Ward D."/>
            <person name="Feldgarden M."/>
            <person name="Gevers D."/>
            <person name="Izard J."/>
            <person name="Blanton J.M."/>
            <person name="Baranova O.V."/>
            <person name="Dewhirst F.E."/>
            <person name="Young S.K."/>
            <person name="Zeng Q."/>
            <person name="Gargeya S."/>
            <person name="Fitzgerald M."/>
            <person name="Haas B."/>
            <person name="Abouelleil A."/>
            <person name="Alvarado L."/>
            <person name="Arachchi H.M."/>
            <person name="Berlin A."/>
            <person name="Brown A."/>
            <person name="Chapman S.B."/>
            <person name="Chen Z."/>
            <person name="Dunbar C."/>
            <person name="Freedman E."/>
            <person name="Gearin G."/>
            <person name="Gellesch M."/>
            <person name="Goldberg J."/>
            <person name="Griggs A."/>
            <person name="Gujja S."/>
            <person name="Heiman D."/>
            <person name="Howarth C."/>
            <person name="Larson L."/>
            <person name="Lui A."/>
            <person name="MacDonald P.J.P."/>
            <person name="Montmayeur A."/>
            <person name="Murphy C."/>
            <person name="Neiman D."/>
            <person name="Pearson M."/>
            <person name="Priest M."/>
            <person name="Roberts A."/>
            <person name="Saif S."/>
            <person name="Shea T."/>
            <person name="Shenoy N."/>
            <person name="Sisk P."/>
            <person name="Stolte C."/>
            <person name="Sykes S."/>
            <person name="Wortman J."/>
            <person name="Nusbaum C."/>
            <person name="Birren B."/>
        </authorList>
    </citation>
    <scope>NUCLEOTIDE SEQUENCE [LARGE SCALE GENOMIC DNA]</scope>
    <source>
        <strain evidence="2 3">ATCC 51276</strain>
    </source>
</reference>
<organism evidence="2 3">
    <name type="scientific">Johnsonella ignava ATCC 51276</name>
    <dbReference type="NCBI Taxonomy" id="679200"/>
    <lineage>
        <taxon>Bacteria</taxon>
        <taxon>Bacillati</taxon>
        <taxon>Bacillota</taxon>
        <taxon>Clostridia</taxon>
        <taxon>Lachnospirales</taxon>
        <taxon>Lachnospiraceae</taxon>
        <taxon>Johnsonella</taxon>
    </lineage>
</organism>
<evidence type="ECO:0000313" key="3">
    <source>
        <dbReference type="Proteomes" id="UP000003011"/>
    </source>
</evidence>
<protein>
    <submittedName>
        <fullName evidence="2">Uncharacterized protein</fullName>
    </submittedName>
</protein>
<dbReference type="EMBL" id="ACZL01000023">
    <property type="protein sequence ID" value="EHI55288.1"/>
    <property type="molecule type" value="Genomic_DNA"/>
</dbReference>
<evidence type="ECO:0000256" key="1">
    <source>
        <dbReference type="SAM" id="Phobius"/>
    </source>
</evidence>
<feature type="transmembrane region" description="Helical" evidence="1">
    <location>
        <begin position="64"/>
        <end position="86"/>
    </location>
</feature>
<sequence>MQNPENGFNGEPRYGAPGYGCNKPGYPMYQQYPYMHENADFDSPYDDYYELNYKYDVYKVTGGISPVVIGFLLSFIIFIISTLYFVHITIPNTL</sequence>